<proteinExistence type="predicted"/>
<keyword evidence="3" id="KW-1185">Reference proteome</keyword>
<keyword evidence="1" id="KW-0732">Signal</keyword>
<dbReference type="EMBL" id="CP084931">
    <property type="protein sequence ID" value="USI75002.1"/>
    <property type="molecule type" value="Genomic_DNA"/>
</dbReference>
<feature type="chain" id="PRO_5046525561" description="Lipoprotein" evidence="1">
    <location>
        <begin position="24"/>
        <end position="132"/>
    </location>
</feature>
<reference evidence="2" key="1">
    <citation type="journal article" date="2022" name="Toxins">
        <title>Genomic Analysis of Sphingopyxis sp. USTB-05 for Biodegrading Cyanobacterial Hepatotoxins.</title>
        <authorList>
            <person name="Liu C."/>
            <person name="Xu Q."/>
            <person name="Zhao Z."/>
            <person name="Zhang H."/>
            <person name="Liu X."/>
            <person name="Yin C."/>
            <person name="Liu Y."/>
            <person name="Yan H."/>
        </authorList>
    </citation>
    <scope>NUCLEOTIDE SEQUENCE</scope>
    <source>
        <strain evidence="2">NBD5</strain>
    </source>
</reference>
<name>A0ABY4XDF3_9SPHN</name>
<protein>
    <recommendedName>
        <fullName evidence="4">Lipoprotein</fullName>
    </recommendedName>
</protein>
<dbReference type="Proteomes" id="UP001056937">
    <property type="component" value="Chromosome 2"/>
</dbReference>
<accession>A0ABY4XDF3</accession>
<sequence length="132" mass="13896">MMPKTTLLVPLVVAQFAAMAPLAAQPILEDCHGTETVKIGNGAPRTIPYALSFKADLAAGTYCYGSCTKAQTYPIADAASSPLKLSDMASGGQARHLLFDRVTGRLTDDQQFDAGLGTVTRRAVAICKPPAR</sequence>
<evidence type="ECO:0000313" key="2">
    <source>
        <dbReference type="EMBL" id="USI75002.1"/>
    </source>
</evidence>
<organism evidence="2 3">
    <name type="scientific">Sphingomonas morindae</name>
    <dbReference type="NCBI Taxonomy" id="1541170"/>
    <lineage>
        <taxon>Bacteria</taxon>
        <taxon>Pseudomonadati</taxon>
        <taxon>Pseudomonadota</taxon>
        <taxon>Alphaproteobacteria</taxon>
        <taxon>Sphingomonadales</taxon>
        <taxon>Sphingomonadaceae</taxon>
        <taxon>Sphingomonas</taxon>
    </lineage>
</organism>
<evidence type="ECO:0000256" key="1">
    <source>
        <dbReference type="SAM" id="SignalP"/>
    </source>
</evidence>
<feature type="signal peptide" evidence="1">
    <location>
        <begin position="1"/>
        <end position="23"/>
    </location>
</feature>
<evidence type="ECO:0008006" key="4">
    <source>
        <dbReference type="Google" id="ProtNLM"/>
    </source>
</evidence>
<evidence type="ECO:0000313" key="3">
    <source>
        <dbReference type="Proteomes" id="UP001056937"/>
    </source>
</evidence>
<dbReference type="RefSeq" id="WP_252168816.1">
    <property type="nucleotide sequence ID" value="NZ_CP084931.1"/>
</dbReference>
<gene>
    <name evidence="2" type="ORF">LHA26_17710</name>
</gene>